<feature type="region of interest" description="Disordered" evidence="1">
    <location>
        <begin position="1"/>
        <end position="28"/>
    </location>
</feature>
<name>A0AAJ0HDF6_9PEZI</name>
<evidence type="ECO:0000313" key="2">
    <source>
        <dbReference type="EMBL" id="KAK3348838.1"/>
    </source>
</evidence>
<reference evidence="2" key="1">
    <citation type="journal article" date="2023" name="Mol. Phylogenet. Evol.">
        <title>Genome-scale phylogeny and comparative genomics of the fungal order Sordariales.</title>
        <authorList>
            <person name="Hensen N."/>
            <person name="Bonometti L."/>
            <person name="Westerberg I."/>
            <person name="Brannstrom I.O."/>
            <person name="Guillou S."/>
            <person name="Cros-Aarteil S."/>
            <person name="Calhoun S."/>
            <person name="Haridas S."/>
            <person name="Kuo A."/>
            <person name="Mondo S."/>
            <person name="Pangilinan J."/>
            <person name="Riley R."/>
            <person name="LaButti K."/>
            <person name="Andreopoulos B."/>
            <person name="Lipzen A."/>
            <person name="Chen C."/>
            <person name="Yan M."/>
            <person name="Daum C."/>
            <person name="Ng V."/>
            <person name="Clum A."/>
            <person name="Steindorff A."/>
            <person name="Ohm R.A."/>
            <person name="Martin F."/>
            <person name="Silar P."/>
            <person name="Natvig D.O."/>
            <person name="Lalanne C."/>
            <person name="Gautier V."/>
            <person name="Ament-Velasquez S.L."/>
            <person name="Kruys A."/>
            <person name="Hutchinson M.I."/>
            <person name="Powell A.J."/>
            <person name="Barry K."/>
            <person name="Miller A.N."/>
            <person name="Grigoriev I.V."/>
            <person name="Debuchy R."/>
            <person name="Gladieux P."/>
            <person name="Hiltunen Thoren M."/>
            <person name="Johannesson H."/>
        </authorList>
    </citation>
    <scope>NUCLEOTIDE SEQUENCE</scope>
    <source>
        <strain evidence="2">CBS 955.72</strain>
    </source>
</reference>
<evidence type="ECO:0000256" key="1">
    <source>
        <dbReference type="SAM" id="MobiDB-lite"/>
    </source>
</evidence>
<dbReference type="AlphaFoldDB" id="A0AAJ0HDF6"/>
<keyword evidence="3" id="KW-1185">Reference proteome</keyword>
<dbReference type="Proteomes" id="UP001275084">
    <property type="component" value="Unassembled WGS sequence"/>
</dbReference>
<proteinExistence type="predicted"/>
<accession>A0AAJ0HDF6</accession>
<sequence length="288" mass="33055">MNSENRPSSSGNTGMSSNSNNTNTNTDSYFRPQRVALLVNPTTELWMKMRIFNEELQFAHERANPRNPGTHPILARERENMTYPPESAPGSQLPTLSETRKKEEWERHERILARLTGGNAYEVDPFQAAGWYKAYIITHIHYLDEHEVESFLPTPSDSQAQGHRRVRHFRRRMFCESLRMQDWEAARRWLNSTGGEVYWHGIKEMNRVATETGCDFNDMVRRGVGPRPHIVLDSATALMERDPDGNSQTGGVRWRPRAGPEPVVGRPRTVIPTTRYVVGPDLDELESL</sequence>
<evidence type="ECO:0000313" key="3">
    <source>
        <dbReference type="Proteomes" id="UP001275084"/>
    </source>
</evidence>
<feature type="region of interest" description="Disordered" evidence="1">
    <location>
        <begin position="240"/>
        <end position="267"/>
    </location>
</feature>
<gene>
    <name evidence="2" type="ORF">B0T25DRAFT_546617</name>
</gene>
<feature type="compositionally biased region" description="Low complexity" evidence="1">
    <location>
        <begin position="8"/>
        <end position="26"/>
    </location>
</feature>
<comment type="caution">
    <text evidence="2">The sequence shown here is derived from an EMBL/GenBank/DDBJ whole genome shotgun (WGS) entry which is preliminary data.</text>
</comment>
<organism evidence="2 3">
    <name type="scientific">Lasiosphaeria hispida</name>
    <dbReference type="NCBI Taxonomy" id="260671"/>
    <lineage>
        <taxon>Eukaryota</taxon>
        <taxon>Fungi</taxon>
        <taxon>Dikarya</taxon>
        <taxon>Ascomycota</taxon>
        <taxon>Pezizomycotina</taxon>
        <taxon>Sordariomycetes</taxon>
        <taxon>Sordariomycetidae</taxon>
        <taxon>Sordariales</taxon>
        <taxon>Lasiosphaeriaceae</taxon>
        <taxon>Lasiosphaeria</taxon>
    </lineage>
</organism>
<dbReference type="EMBL" id="JAUIQD010000005">
    <property type="protein sequence ID" value="KAK3348838.1"/>
    <property type="molecule type" value="Genomic_DNA"/>
</dbReference>
<reference evidence="2" key="2">
    <citation type="submission" date="2023-06" db="EMBL/GenBank/DDBJ databases">
        <authorList>
            <consortium name="Lawrence Berkeley National Laboratory"/>
            <person name="Haridas S."/>
            <person name="Hensen N."/>
            <person name="Bonometti L."/>
            <person name="Westerberg I."/>
            <person name="Brannstrom I.O."/>
            <person name="Guillou S."/>
            <person name="Cros-Aarteil S."/>
            <person name="Calhoun S."/>
            <person name="Kuo A."/>
            <person name="Mondo S."/>
            <person name="Pangilinan J."/>
            <person name="Riley R."/>
            <person name="Labutti K."/>
            <person name="Andreopoulos B."/>
            <person name="Lipzen A."/>
            <person name="Chen C."/>
            <person name="Yanf M."/>
            <person name="Daum C."/>
            <person name="Ng V."/>
            <person name="Clum A."/>
            <person name="Steindorff A."/>
            <person name="Ohm R."/>
            <person name="Martin F."/>
            <person name="Silar P."/>
            <person name="Natvig D."/>
            <person name="Lalanne C."/>
            <person name="Gautier V."/>
            <person name="Ament-Velasquez S.L."/>
            <person name="Kruys A."/>
            <person name="Hutchinson M.I."/>
            <person name="Powell A.J."/>
            <person name="Barry K."/>
            <person name="Miller A.N."/>
            <person name="Grigoriev I.V."/>
            <person name="Debuchy R."/>
            <person name="Gladieux P."/>
            <person name="Thoren M.H."/>
            <person name="Johannesson H."/>
        </authorList>
    </citation>
    <scope>NUCLEOTIDE SEQUENCE</scope>
    <source>
        <strain evidence="2">CBS 955.72</strain>
    </source>
</reference>
<feature type="non-terminal residue" evidence="2">
    <location>
        <position position="288"/>
    </location>
</feature>
<protein>
    <submittedName>
        <fullName evidence="2">Uncharacterized protein</fullName>
    </submittedName>
</protein>